<comment type="caution">
    <text evidence="2">The sequence shown here is derived from an EMBL/GenBank/DDBJ whole genome shotgun (WGS) entry which is preliminary data.</text>
</comment>
<dbReference type="EMBL" id="VEVO01008276">
    <property type="protein sequence ID" value="KAF0021434.1"/>
    <property type="molecule type" value="Genomic_DNA"/>
</dbReference>
<dbReference type="AlphaFoldDB" id="A0A6A4RS33"/>
<evidence type="ECO:0000313" key="2">
    <source>
        <dbReference type="EMBL" id="KAF0021434.1"/>
    </source>
</evidence>
<evidence type="ECO:0000313" key="3">
    <source>
        <dbReference type="Proteomes" id="UP000438429"/>
    </source>
</evidence>
<reference evidence="2 3" key="1">
    <citation type="submission" date="2019-06" db="EMBL/GenBank/DDBJ databases">
        <title>Draft genomes of female and male turbot (Scophthalmus maximus).</title>
        <authorList>
            <person name="Xu H."/>
            <person name="Xu X.-W."/>
            <person name="Shao C."/>
            <person name="Chen S."/>
        </authorList>
    </citation>
    <scope>NUCLEOTIDE SEQUENCE [LARGE SCALE GENOMIC DNA]</scope>
    <source>
        <strain evidence="2">Ysfricsl-2016a</strain>
        <tissue evidence="2">Blood</tissue>
    </source>
</reference>
<evidence type="ECO:0000256" key="1">
    <source>
        <dbReference type="SAM" id="MobiDB-lite"/>
    </source>
</evidence>
<protein>
    <submittedName>
        <fullName evidence="2">Uncharacterized protein</fullName>
    </submittedName>
</protein>
<gene>
    <name evidence="2" type="ORF">F2P81_026313</name>
</gene>
<organism evidence="2 3">
    <name type="scientific">Scophthalmus maximus</name>
    <name type="common">Turbot</name>
    <name type="synonym">Psetta maxima</name>
    <dbReference type="NCBI Taxonomy" id="52904"/>
    <lineage>
        <taxon>Eukaryota</taxon>
        <taxon>Metazoa</taxon>
        <taxon>Chordata</taxon>
        <taxon>Craniata</taxon>
        <taxon>Vertebrata</taxon>
        <taxon>Euteleostomi</taxon>
        <taxon>Actinopterygii</taxon>
        <taxon>Neopterygii</taxon>
        <taxon>Teleostei</taxon>
        <taxon>Neoteleostei</taxon>
        <taxon>Acanthomorphata</taxon>
        <taxon>Carangaria</taxon>
        <taxon>Pleuronectiformes</taxon>
        <taxon>Pleuronectoidei</taxon>
        <taxon>Scophthalmidae</taxon>
        <taxon>Scophthalmus</taxon>
    </lineage>
</organism>
<feature type="region of interest" description="Disordered" evidence="1">
    <location>
        <begin position="36"/>
        <end position="74"/>
    </location>
</feature>
<sequence>MAACGRRNRPKLLVLLLGVTLVGYLVFVRHGPADVADTTHRRGAPLPAAEEDEELRRPVYQKPPPDLNAPGEMGRAVKLSLSAEEKRKEEESLKTHQINIYVSDKVSLHRTLPERWNPL</sequence>
<dbReference type="Gene3D" id="3.90.550.10">
    <property type="entry name" value="Spore Coat Polysaccharide Biosynthesis Protein SpsA, Chain A"/>
    <property type="match status" value="1"/>
</dbReference>
<accession>A0A6A4RS33</accession>
<dbReference type="InterPro" id="IPR029044">
    <property type="entry name" value="Nucleotide-diphossugar_trans"/>
</dbReference>
<dbReference type="Proteomes" id="UP000438429">
    <property type="component" value="Unassembled WGS sequence"/>
</dbReference>
<proteinExistence type="predicted"/>
<name>A0A6A4RS33_SCOMX</name>